<sequence>MRHGKHFAGTFRESRRPLDGVHINFYCEEVTLRRAVDRGSNWFGGVRLVAYPCSLLLAATSVLAFAPVAEGDPKAKAPVTWSWNGKDAWLPSGKAPSCGNVRMQPPAQVAALDGWLPPGRLNESARYYKAHGGLRFADPSANGKVAAAVDGYFVRGAAYRENRDGQMNGPGSSVQYLVDIQHPCGFLVRYDHLRTLSPALQRIFDRSIPVGEDSRTTNVKPVKISKGQVLATAVSVPDQPSPRQFDFGVYDLRRQQQSLHSGEWLAEHGSGAELANFTVCWPRLMGSAGVQIEALPNIAPQDGTDIC</sequence>
<accession>A0A6J6ZWH5</accession>
<name>A0A6J6ZWH5_9ZZZZ</name>
<dbReference type="Gene3D" id="2.70.70.10">
    <property type="entry name" value="Glucose Permease (Domain IIA)"/>
    <property type="match status" value="1"/>
</dbReference>
<organism evidence="1">
    <name type="scientific">freshwater metagenome</name>
    <dbReference type="NCBI Taxonomy" id="449393"/>
    <lineage>
        <taxon>unclassified sequences</taxon>
        <taxon>metagenomes</taxon>
        <taxon>ecological metagenomes</taxon>
    </lineage>
</organism>
<dbReference type="AlphaFoldDB" id="A0A6J6ZWH5"/>
<proteinExistence type="predicted"/>
<dbReference type="EMBL" id="CAFABK010000012">
    <property type="protein sequence ID" value="CAB4824831.1"/>
    <property type="molecule type" value="Genomic_DNA"/>
</dbReference>
<protein>
    <submittedName>
        <fullName evidence="1">Unannotated protein</fullName>
    </submittedName>
</protein>
<evidence type="ECO:0000313" key="1">
    <source>
        <dbReference type="EMBL" id="CAB4824831.1"/>
    </source>
</evidence>
<dbReference type="InterPro" id="IPR011055">
    <property type="entry name" value="Dup_hybrid_motif"/>
</dbReference>
<gene>
    <name evidence="1" type="ORF">UFOPK3204_00408</name>
</gene>
<reference evidence="1" key="1">
    <citation type="submission" date="2020-05" db="EMBL/GenBank/DDBJ databases">
        <authorList>
            <person name="Chiriac C."/>
            <person name="Salcher M."/>
            <person name="Ghai R."/>
            <person name="Kavagutti S V."/>
        </authorList>
    </citation>
    <scope>NUCLEOTIDE SEQUENCE</scope>
</reference>